<keyword evidence="1" id="KW-1133">Transmembrane helix</keyword>
<evidence type="ECO:0000313" key="2">
    <source>
        <dbReference type="EMBL" id="KGG07322.1"/>
    </source>
</evidence>
<evidence type="ECO:0000313" key="3">
    <source>
        <dbReference type="Proteomes" id="UP000030481"/>
    </source>
</evidence>
<dbReference type="EMBL" id="JNAR01000016">
    <property type="protein sequence ID" value="KGG07322.1"/>
    <property type="molecule type" value="Genomic_DNA"/>
</dbReference>
<keyword evidence="1" id="KW-0472">Membrane</keyword>
<evidence type="ECO:0000256" key="1">
    <source>
        <dbReference type="SAM" id="Phobius"/>
    </source>
</evidence>
<feature type="transmembrane region" description="Helical" evidence="1">
    <location>
        <begin position="12"/>
        <end position="34"/>
    </location>
</feature>
<sequence length="42" mass="5146">MNRSFVVETFSYYSSAFADLLNNLFFFFISYWLIKLKKFLSF</sequence>
<name>A0A0A2B2E6_PROMR</name>
<proteinExistence type="predicted"/>
<accession>A0A0A2B2E6</accession>
<gene>
    <name evidence="2" type="ORF">EV01_1659</name>
</gene>
<reference evidence="3" key="1">
    <citation type="journal article" date="2014" name="Sci. Data">
        <title>Genomes of diverse isolates of the marine cyanobacterium Prochlorococcus.</title>
        <authorList>
            <person name="Biller S."/>
            <person name="Berube P."/>
            <person name="Thompson J."/>
            <person name="Kelly L."/>
            <person name="Roggensack S."/>
            <person name="Awad L."/>
            <person name="Roache-Johnson K."/>
            <person name="Ding H."/>
            <person name="Giovannoni S.J."/>
            <person name="Moore L.R."/>
            <person name="Chisholm S.W."/>
        </authorList>
    </citation>
    <scope>NUCLEOTIDE SEQUENCE [LARGE SCALE GENOMIC DNA]</scope>
</reference>
<keyword evidence="1" id="KW-0812">Transmembrane</keyword>
<comment type="caution">
    <text evidence="2">The sequence shown here is derived from an EMBL/GenBank/DDBJ whole genome shotgun (WGS) entry which is preliminary data.</text>
</comment>
<dbReference type="Proteomes" id="UP000030481">
    <property type="component" value="Unassembled WGS sequence"/>
</dbReference>
<organism evidence="2 3">
    <name type="scientific">Prochlorococcus marinus str. MIT 9401</name>
    <dbReference type="NCBI Taxonomy" id="167551"/>
    <lineage>
        <taxon>Bacteria</taxon>
        <taxon>Bacillati</taxon>
        <taxon>Cyanobacteriota</taxon>
        <taxon>Cyanophyceae</taxon>
        <taxon>Synechococcales</taxon>
        <taxon>Prochlorococcaceae</taxon>
        <taxon>Prochlorococcus</taxon>
    </lineage>
</organism>
<protein>
    <submittedName>
        <fullName evidence="2">Uncharacterized protein</fullName>
    </submittedName>
</protein>
<dbReference type="AlphaFoldDB" id="A0A0A2B2E6"/>